<gene>
    <name evidence="2" type="ORF">BC792_11973</name>
</gene>
<comment type="caution">
    <text evidence="2">The sequence shown here is derived from an EMBL/GenBank/DDBJ whole genome shotgun (WGS) entry which is preliminary data.</text>
</comment>
<evidence type="ECO:0000256" key="1">
    <source>
        <dbReference type="SAM" id="Phobius"/>
    </source>
</evidence>
<sequence>MVGPSIIFYIFFAVPYIFVMYWLVKQDKKKYAWGLAVVTVIAVIGIVVSQKASKVAIQNYQQHQIDARETEKENQQDSLLKK</sequence>
<feature type="transmembrane region" description="Helical" evidence="1">
    <location>
        <begin position="6"/>
        <end position="24"/>
    </location>
</feature>
<evidence type="ECO:0000313" key="2">
    <source>
        <dbReference type="EMBL" id="TYP91549.1"/>
    </source>
</evidence>
<feature type="transmembrane region" description="Helical" evidence="1">
    <location>
        <begin position="31"/>
        <end position="49"/>
    </location>
</feature>
<evidence type="ECO:0000313" key="3">
    <source>
        <dbReference type="Proteomes" id="UP000325105"/>
    </source>
</evidence>
<name>A0A5S5DAA8_9SPHI</name>
<reference evidence="2 3" key="1">
    <citation type="submission" date="2019-07" db="EMBL/GenBank/DDBJ databases">
        <title>Genomic Encyclopedia of Archaeal and Bacterial Type Strains, Phase II (KMG-II): from individual species to whole genera.</title>
        <authorList>
            <person name="Goeker M."/>
        </authorList>
    </citation>
    <scope>NUCLEOTIDE SEQUENCE [LARGE SCALE GENOMIC DNA]</scope>
    <source>
        <strain evidence="2 3">DSM 18850</strain>
    </source>
</reference>
<dbReference type="AlphaFoldDB" id="A0A5S5DAA8"/>
<dbReference type="RefSeq" id="WP_148909553.1">
    <property type="nucleotide sequence ID" value="NZ_VNHX01000019.1"/>
</dbReference>
<keyword evidence="1" id="KW-0472">Membrane</keyword>
<accession>A0A5S5DAA8</accession>
<protein>
    <submittedName>
        <fullName evidence="2">Uncharacterized protein</fullName>
    </submittedName>
</protein>
<dbReference type="Proteomes" id="UP000325105">
    <property type="component" value="Unassembled WGS sequence"/>
</dbReference>
<keyword evidence="1" id="KW-0812">Transmembrane</keyword>
<organism evidence="2 3">
    <name type="scientific">Sphingobacterium allocomposti</name>
    <dbReference type="NCBI Taxonomy" id="415956"/>
    <lineage>
        <taxon>Bacteria</taxon>
        <taxon>Pseudomonadati</taxon>
        <taxon>Bacteroidota</taxon>
        <taxon>Sphingobacteriia</taxon>
        <taxon>Sphingobacteriales</taxon>
        <taxon>Sphingobacteriaceae</taxon>
        <taxon>Sphingobacterium</taxon>
    </lineage>
</organism>
<dbReference type="EMBL" id="VNHX01000019">
    <property type="protein sequence ID" value="TYP91549.1"/>
    <property type="molecule type" value="Genomic_DNA"/>
</dbReference>
<dbReference type="OrthoDB" id="799516at2"/>
<keyword evidence="1" id="KW-1133">Transmembrane helix</keyword>
<keyword evidence="3" id="KW-1185">Reference proteome</keyword>
<proteinExistence type="predicted"/>